<dbReference type="CDD" id="cd00867">
    <property type="entry name" value="Trans_IPPS"/>
    <property type="match status" value="1"/>
</dbReference>
<sequence length="448" mass="47284">MVTVLRTVDDVLAWAGLLVEPPLRTAVGRLPTPSRDVAELQLGRLDEDPPGIRTRAALSLVCAGAVGGDPHDAVAGAVAVELVHHWSALQQDLFDGDLTRRHRPTAWSVVGPHPATLGGEAMLALAFDVAATGDPTRRVPRPLRQATRERQPVGGPRHGEDGPPSGSELPAADGTPVAGGPATGERGGEARATRDQFVEPHEERATRDQFVEPHDKRVTGERVVERGAADACADGGRHRAGAAPVDRAGVRVLGDTVQQLLHSQHTALGTALDTTTTRRRSGSDLLRDCITVVEQRSGALLGCACALGAIAGGGDPARVEQLRLFGVRLGLAVQFTEDLLGIWGDPHVTGRPAFPDLRRRRLSLPVAAALAAGADELAELLRHDSRLGDAELERAAKVIERSGARSWCVQQGEDLLAQALLALDLAIPEPAAVAELVALARWATRHPA</sequence>
<dbReference type="GO" id="GO:0008299">
    <property type="term" value="P:isoprenoid biosynthetic process"/>
    <property type="evidence" value="ECO:0007669"/>
    <property type="project" value="InterPro"/>
</dbReference>
<dbReference type="RefSeq" id="WP_239136013.1">
    <property type="nucleotide sequence ID" value="NZ_BAAAVW010000012.1"/>
</dbReference>
<name>A0A919UBQ2_9ACTN</name>
<keyword evidence="1" id="KW-0808">Transferase</keyword>
<evidence type="ECO:0000313" key="4">
    <source>
        <dbReference type="Proteomes" id="UP000660611"/>
    </source>
</evidence>
<dbReference type="InterPro" id="IPR000092">
    <property type="entry name" value="Polyprenyl_synt"/>
</dbReference>
<feature type="compositionally biased region" description="Basic and acidic residues" evidence="2">
    <location>
        <begin position="186"/>
        <end position="221"/>
    </location>
</feature>
<dbReference type="PANTHER" id="PTHR12001:SF86">
    <property type="entry name" value="GERANYLGERANYL DIPHOSPHATE SYNTHASE"/>
    <property type="match status" value="1"/>
</dbReference>
<dbReference type="Gene3D" id="1.10.600.10">
    <property type="entry name" value="Farnesyl Diphosphate Synthase"/>
    <property type="match status" value="2"/>
</dbReference>
<organism evidence="3 4">
    <name type="scientific">Dactylosporangium siamense</name>
    <dbReference type="NCBI Taxonomy" id="685454"/>
    <lineage>
        <taxon>Bacteria</taxon>
        <taxon>Bacillati</taxon>
        <taxon>Actinomycetota</taxon>
        <taxon>Actinomycetes</taxon>
        <taxon>Micromonosporales</taxon>
        <taxon>Micromonosporaceae</taxon>
        <taxon>Dactylosporangium</taxon>
    </lineage>
</organism>
<reference evidence="3" key="1">
    <citation type="submission" date="2021-01" db="EMBL/GenBank/DDBJ databases">
        <title>Whole genome shotgun sequence of Dactylosporangium siamense NBRC 106093.</title>
        <authorList>
            <person name="Komaki H."/>
            <person name="Tamura T."/>
        </authorList>
    </citation>
    <scope>NUCLEOTIDE SEQUENCE</scope>
    <source>
        <strain evidence="3">NBRC 106093</strain>
    </source>
</reference>
<feature type="region of interest" description="Disordered" evidence="2">
    <location>
        <begin position="134"/>
        <end position="221"/>
    </location>
</feature>
<dbReference type="InterPro" id="IPR008949">
    <property type="entry name" value="Isoprenoid_synthase_dom_sf"/>
</dbReference>
<dbReference type="GO" id="GO:0004659">
    <property type="term" value="F:prenyltransferase activity"/>
    <property type="evidence" value="ECO:0007669"/>
    <property type="project" value="InterPro"/>
</dbReference>
<accession>A0A919UBQ2</accession>
<evidence type="ECO:0000256" key="2">
    <source>
        <dbReference type="SAM" id="MobiDB-lite"/>
    </source>
</evidence>
<dbReference type="PANTHER" id="PTHR12001">
    <property type="entry name" value="GERANYLGERANYL PYROPHOSPHATE SYNTHASE"/>
    <property type="match status" value="1"/>
</dbReference>
<protein>
    <submittedName>
        <fullName evidence="3">Uncharacterized protein</fullName>
    </submittedName>
</protein>
<dbReference type="AlphaFoldDB" id="A0A919UBQ2"/>
<evidence type="ECO:0000256" key="1">
    <source>
        <dbReference type="RuleBase" id="RU004466"/>
    </source>
</evidence>
<dbReference type="SUPFAM" id="SSF48576">
    <property type="entry name" value="Terpenoid synthases"/>
    <property type="match status" value="2"/>
</dbReference>
<proteinExistence type="inferred from homology"/>
<keyword evidence="4" id="KW-1185">Reference proteome</keyword>
<gene>
    <name evidence="3" type="ORF">Dsi01nite_039220</name>
</gene>
<evidence type="ECO:0000313" key="3">
    <source>
        <dbReference type="EMBL" id="GIG45881.1"/>
    </source>
</evidence>
<comment type="similarity">
    <text evidence="1">Belongs to the FPP/GGPP synthase family.</text>
</comment>
<comment type="caution">
    <text evidence="3">The sequence shown here is derived from an EMBL/GenBank/DDBJ whole genome shotgun (WGS) entry which is preliminary data.</text>
</comment>
<dbReference type="Proteomes" id="UP000660611">
    <property type="component" value="Unassembled WGS sequence"/>
</dbReference>
<dbReference type="EMBL" id="BONQ01000057">
    <property type="protein sequence ID" value="GIG45881.1"/>
    <property type="molecule type" value="Genomic_DNA"/>
</dbReference>
<feature type="compositionally biased region" description="Basic and acidic residues" evidence="2">
    <location>
        <begin position="146"/>
        <end position="161"/>
    </location>
</feature>
<dbReference type="Pfam" id="PF00348">
    <property type="entry name" value="polyprenyl_synt"/>
    <property type="match status" value="2"/>
</dbReference>